<organism evidence="1 2">
    <name type="scientific">Sphingobacterium hungaricum</name>
    <dbReference type="NCBI Taxonomy" id="2082723"/>
    <lineage>
        <taxon>Bacteria</taxon>
        <taxon>Pseudomonadati</taxon>
        <taxon>Bacteroidota</taxon>
        <taxon>Sphingobacteriia</taxon>
        <taxon>Sphingobacteriales</taxon>
        <taxon>Sphingobacteriaceae</taxon>
        <taxon>Sphingobacterium</taxon>
    </lineage>
</organism>
<dbReference type="EMBL" id="PRDK01000009">
    <property type="protein sequence ID" value="MBE8715263.1"/>
    <property type="molecule type" value="Genomic_DNA"/>
</dbReference>
<protein>
    <submittedName>
        <fullName evidence="1">Uncharacterized protein</fullName>
    </submittedName>
</protein>
<keyword evidence="2" id="KW-1185">Reference proteome</keyword>
<sequence length="79" mass="9169">MNKLDKQGDSYRITHRKEFATVQTTEEQLLQAIDFAYQMIYGKGHHRSHRTGGKISRKRGEKFCNTFQGKLAEIVLVDL</sequence>
<evidence type="ECO:0000313" key="2">
    <source>
        <dbReference type="Proteomes" id="UP000616201"/>
    </source>
</evidence>
<comment type="caution">
    <text evidence="1">The sequence shown here is derived from an EMBL/GenBank/DDBJ whole genome shotgun (WGS) entry which is preliminary data.</text>
</comment>
<accession>A0A928V032</accession>
<name>A0A928V032_9SPHI</name>
<dbReference type="AlphaFoldDB" id="A0A928V032"/>
<dbReference type="RefSeq" id="WP_196937106.1">
    <property type="nucleotide sequence ID" value="NZ_MU158698.1"/>
</dbReference>
<proteinExistence type="predicted"/>
<dbReference type="Proteomes" id="UP000616201">
    <property type="component" value="Unassembled WGS sequence"/>
</dbReference>
<reference evidence="1" key="1">
    <citation type="submission" date="2018-02" db="EMBL/GenBank/DDBJ databases">
        <authorList>
            <person name="Vasarhelyi B.M."/>
            <person name="Deshmukh S."/>
            <person name="Balint B."/>
            <person name="Kukolya J."/>
        </authorList>
    </citation>
    <scope>NUCLEOTIDE SEQUENCE</scope>
    <source>
        <strain evidence="1">KB22</strain>
    </source>
</reference>
<gene>
    <name evidence="1" type="ORF">C4F49_16405</name>
</gene>
<evidence type="ECO:0000313" key="1">
    <source>
        <dbReference type="EMBL" id="MBE8715263.1"/>
    </source>
</evidence>